<proteinExistence type="predicted"/>
<dbReference type="PROSITE" id="PS50144">
    <property type="entry name" value="MATH"/>
    <property type="match status" value="2"/>
</dbReference>
<dbReference type="Gene3D" id="2.60.210.10">
    <property type="entry name" value="Apoptosis, Tumor Necrosis Factor Receptor Associated Protein 2, Chain A"/>
    <property type="match status" value="2"/>
</dbReference>
<organism evidence="2 3">
    <name type="scientific">Momordica charantia</name>
    <name type="common">Bitter gourd</name>
    <name type="synonym">Balsam pear</name>
    <dbReference type="NCBI Taxonomy" id="3673"/>
    <lineage>
        <taxon>Eukaryota</taxon>
        <taxon>Viridiplantae</taxon>
        <taxon>Streptophyta</taxon>
        <taxon>Embryophyta</taxon>
        <taxon>Tracheophyta</taxon>
        <taxon>Spermatophyta</taxon>
        <taxon>Magnoliopsida</taxon>
        <taxon>eudicotyledons</taxon>
        <taxon>Gunneridae</taxon>
        <taxon>Pentapetalae</taxon>
        <taxon>rosids</taxon>
        <taxon>fabids</taxon>
        <taxon>Cucurbitales</taxon>
        <taxon>Cucurbitaceae</taxon>
        <taxon>Momordiceae</taxon>
        <taxon>Momordica</taxon>
    </lineage>
</organism>
<name>A0A6J1CZF7_MOMCH</name>
<dbReference type="PANTHER" id="PTHR46162:SF65">
    <property type="entry name" value="F9D12.8 PROTEIN-RELATED"/>
    <property type="match status" value="1"/>
</dbReference>
<feature type="domain" description="MATH" evidence="1">
    <location>
        <begin position="208"/>
        <end position="320"/>
    </location>
</feature>
<dbReference type="OrthoDB" id="192247at2759"/>
<dbReference type="AlphaFoldDB" id="A0A6J1CZF7"/>
<evidence type="ECO:0000313" key="2">
    <source>
        <dbReference type="Proteomes" id="UP000504603"/>
    </source>
</evidence>
<dbReference type="SUPFAM" id="SSF49599">
    <property type="entry name" value="TRAF domain-like"/>
    <property type="match status" value="2"/>
</dbReference>
<accession>A0A6J1CZF7</accession>
<dbReference type="PANTHER" id="PTHR46162">
    <property type="entry name" value="TRAF-LIKE FAMILY PROTEIN"/>
    <property type="match status" value="1"/>
</dbReference>
<evidence type="ECO:0000313" key="3">
    <source>
        <dbReference type="RefSeq" id="XP_022146382.1"/>
    </source>
</evidence>
<reference evidence="3" key="1">
    <citation type="submission" date="2025-08" db="UniProtKB">
        <authorList>
            <consortium name="RefSeq"/>
        </authorList>
    </citation>
    <scope>IDENTIFICATION</scope>
    <source>
        <strain evidence="3">OHB3-1</strain>
    </source>
</reference>
<dbReference type="InterPro" id="IPR002083">
    <property type="entry name" value="MATH/TRAF_dom"/>
</dbReference>
<feature type="domain" description="MATH" evidence="1">
    <location>
        <begin position="62"/>
        <end position="197"/>
    </location>
</feature>
<dbReference type="Pfam" id="PF22486">
    <property type="entry name" value="MATH_2"/>
    <property type="match status" value="2"/>
</dbReference>
<dbReference type="KEGG" id="mcha:111015610"/>
<dbReference type="CDD" id="cd00121">
    <property type="entry name" value="MATH"/>
    <property type="match status" value="2"/>
</dbReference>
<dbReference type="GeneID" id="111015610"/>
<dbReference type="RefSeq" id="XP_022146382.1">
    <property type="nucleotide sequence ID" value="XM_022290690.1"/>
</dbReference>
<dbReference type="Proteomes" id="UP000504603">
    <property type="component" value="Unplaced"/>
</dbReference>
<evidence type="ECO:0000259" key="1">
    <source>
        <dbReference type="PROSITE" id="PS50144"/>
    </source>
</evidence>
<dbReference type="SMART" id="SM00061">
    <property type="entry name" value="MATH"/>
    <property type="match status" value="2"/>
</dbReference>
<dbReference type="InterPro" id="IPR008974">
    <property type="entry name" value="TRAF-like"/>
</dbReference>
<gene>
    <name evidence="3" type="primary">LOC111015610</name>
</gene>
<keyword evidence="2" id="KW-1185">Reference proteome</keyword>
<protein>
    <submittedName>
        <fullName evidence="3">Uncharacterized protein LOC111015610</fullName>
    </submittedName>
</protein>
<sequence>MVNCTFPEVLGARVVGRVSGRVAGSPVSSPALGKRMQRNHIISPSSQADSGSVLRSIRDEKPLHYTLQIQPFSLLKTALATSSRDRYESPIFSVAGFKWKLAVYPSGDVKRNGSNHISLYLVTAEDDIPTLDLTVVFTILVYDNLRDNYLAVLDGKVRRFHAMKKEWGFEKLVSLETFNDSSNGFLVDDCCAFGVDIFVMKCDGKGEALSLIKQPKNNKYTWKTNNFSQLDENMKMSLYPKGSPKASPDYLSLFLRCESLKELPQGCRVYAEFEIAVLSKYWFEFGDLGLGFPDFMSLRDLNEVTKGYICDDTLIVEVKINVVSTLKELFKKEIQ</sequence>